<evidence type="ECO:0000313" key="4">
    <source>
        <dbReference type="Proteomes" id="UP000238916"/>
    </source>
</evidence>
<dbReference type="NCBIfam" id="NF033546">
    <property type="entry name" value="transpos_IS21"/>
    <property type="match status" value="1"/>
</dbReference>
<comment type="similarity">
    <text evidence="1">Belongs to the transposase IS21/IS408/IS1162 family.</text>
</comment>
<dbReference type="PANTHER" id="PTHR35004">
    <property type="entry name" value="TRANSPOSASE RV3428C-RELATED"/>
    <property type="match status" value="1"/>
</dbReference>
<feature type="domain" description="Integrase catalytic" evidence="2">
    <location>
        <begin position="130"/>
        <end position="310"/>
    </location>
</feature>
<dbReference type="InterPro" id="IPR036397">
    <property type="entry name" value="RNaseH_sf"/>
</dbReference>
<dbReference type="PROSITE" id="PS50994">
    <property type="entry name" value="INTEGRASE"/>
    <property type="match status" value="1"/>
</dbReference>
<dbReference type="Gene3D" id="3.30.420.10">
    <property type="entry name" value="Ribonuclease H-like superfamily/Ribonuclease H"/>
    <property type="match status" value="1"/>
</dbReference>
<gene>
    <name evidence="3" type="ORF">SBF1_1350004</name>
</gene>
<dbReference type="InterPro" id="IPR012337">
    <property type="entry name" value="RNaseH-like_sf"/>
</dbReference>
<protein>
    <submittedName>
        <fullName evidence="3">Integrase, catalytic region</fullName>
    </submittedName>
</protein>
<dbReference type="OrthoDB" id="3193769at2"/>
<dbReference type="AlphaFoldDB" id="A0A2U3K489"/>
<proteinExistence type="inferred from homology"/>
<dbReference type="Pfam" id="PF00665">
    <property type="entry name" value="rve"/>
    <property type="match status" value="1"/>
</dbReference>
<dbReference type="GO" id="GO:0003676">
    <property type="term" value="F:nucleic acid binding"/>
    <property type="evidence" value="ECO:0007669"/>
    <property type="project" value="InterPro"/>
</dbReference>
<evidence type="ECO:0000313" key="3">
    <source>
        <dbReference type="EMBL" id="SPF34504.1"/>
    </source>
</evidence>
<accession>A0A2U3K489</accession>
<name>A0A2U3K489_9FIRM</name>
<dbReference type="Proteomes" id="UP000238916">
    <property type="component" value="Unassembled WGS sequence"/>
</dbReference>
<reference evidence="4" key="1">
    <citation type="submission" date="2018-02" db="EMBL/GenBank/DDBJ databases">
        <authorList>
            <person name="Hausmann B."/>
        </authorList>
    </citation>
    <scope>NUCLEOTIDE SEQUENCE [LARGE SCALE GENOMIC DNA]</scope>
    <source>
        <strain evidence="4">Peat soil MAG SbF1</strain>
    </source>
</reference>
<dbReference type="InterPro" id="IPR054353">
    <property type="entry name" value="IstA-like_C"/>
</dbReference>
<dbReference type="PANTHER" id="PTHR35004:SF8">
    <property type="entry name" value="TRANSPOSASE RV3428C-RELATED"/>
    <property type="match status" value="1"/>
</dbReference>
<evidence type="ECO:0000256" key="1">
    <source>
        <dbReference type="ARBA" id="ARBA00009277"/>
    </source>
</evidence>
<dbReference type="EMBL" id="OMOF01000041">
    <property type="protein sequence ID" value="SPF34504.1"/>
    <property type="molecule type" value="Genomic_DNA"/>
</dbReference>
<dbReference type="GO" id="GO:0015074">
    <property type="term" value="P:DNA integration"/>
    <property type="evidence" value="ECO:0007669"/>
    <property type="project" value="InterPro"/>
</dbReference>
<evidence type="ECO:0000259" key="2">
    <source>
        <dbReference type="PROSITE" id="PS50994"/>
    </source>
</evidence>
<organism evidence="3 4">
    <name type="scientific">Candidatus Desulfosporosinus infrequens</name>
    <dbReference type="NCBI Taxonomy" id="2043169"/>
    <lineage>
        <taxon>Bacteria</taxon>
        <taxon>Bacillati</taxon>
        <taxon>Bacillota</taxon>
        <taxon>Clostridia</taxon>
        <taxon>Eubacteriales</taxon>
        <taxon>Desulfitobacteriaceae</taxon>
        <taxon>Desulfosporosinus</taxon>
    </lineage>
</organism>
<dbReference type="Pfam" id="PF22483">
    <property type="entry name" value="Mu-transpos_C_2"/>
    <property type="match status" value="1"/>
</dbReference>
<dbReference type="InterPro" id="IPR001584">
    <property type="entry name" value="Integrase_cat-core"/>
</dbReference>
<dbReference type="SUPFAM" id="SSF53098">
    <property type="entry name" value="Ribonuclease H-like"/>
    <property type="match status" value="1"/>
</dbReference>
<sequence length="512" mass="58806">MTEYREILRLSNMGLSRTSIGASLGYSRNTVAEVVNRAQLKGVEWPLPLDVTDGDLQALLYPEKGHSSSKKLPDCEKLYKEMAKSGVTLTLLWDEYCGECKQNGQIPFAYTQFCHYYHKYVQTTKATMHIHHKPGEQIEVDWAGKTANIIDNITGDVIPAYVFVAVLSCSGYAYVEAFLSQKQESWIAAHVNAFRYFGGVTRIIVPDNLKTGVEKVDWYSPTINKSYHEMAEHYTTAIVPARVRRPKDKPKVEGTVGVISTWIIAALRNDKYFSLTNLNEAISQKLREFNEKPFQKKLGSRYTAFVLEEKEFLLPLPKNRFELALWKKLIPGFNYHISLEKNFYSVPYEYIKHEMDVRITRTVVEIFYHNHRICSHPRIYGKPGQYHTTPEHMPEKHKSHTEWNSERFISWANSIGMYTGTVVKAILTSHKIEQQAYRSCMGLLKLGDRHGVKRLESACEKALSYTPNPSYKHVDSILKSGQDTLISPAEIPHRMDESHSFTRGADYYGRKK</sequence>